<feature type="domain" description="Zn(2)-C6 fungal-type" evidence="4">
    <location>
        <begin position="48"/>
        <end position="78"/>
    </location>
</feature>
<dbReference type="PANTHER" id="PTHR47654:SF5">
    <property type="entry name" value="TRANSCRIPTION FACTOR DOMAIN-CONTAINING PROTEIN"/>
    <property type="match status" value="1"/>
</dbReference>
<feature type="compositionally biased region" description="Low complexity" evidence="3">
    <location>
        <begin position="153"/>
        <end position="167"/>
    </location>
</feature>
<feature type="compositionally biased region" description="Low complexity" evidence="3">
    <location>
        <begin position="127"/>
        <end position="139"/>
    </location>
</feature>
<feature type="region of interest" description="Disordered" evidence="3">
    <location>
        <begin position="230"/>
        <end position="258"/>
    </location>
</feature>
<dbReference type="EMBL" id="PDXA01000054">
    <property type="protein sequence ID" value="RYN40475.1"/>
    <property type="molecule type" value="Genomic_DNA"/>
</dbReference>
<keyword evidence="1" id="KW-0479">Metal-binding</keyword>
<dbReference type="GO" id="GO:0003677">
    <property type="term" value="F:DNA binding"/>
    <property type="evidence" value="ECO:0007669"/>
    <property type="project" value="InterPro"/>
</dbReference>
<comment type="caution">
    <text evidence="5">The sequence shown here is derived from an EMBL/GenBank/DDBJ whole genome shotgun (WGS) entry which is preliminary data.</text>
</comment>
<name>A0A4V1WLF0_9PLEO</name>
<evidence type="ECO:0000256" key="3">
    <source>
        <dbReference type="SAM" id="MobiDB-lite"/>
    </source>
</evidence>
<feature type="region of interest" description="Disordered" evidence="3">
    <location>
        <begin position="1"/>
        <end position="20"/>
    </location>
</feature>
<dbReference type="Pfam" id="PF04082">
    <property type="entry name" value="Fungal_trans"/>
    <property type="match status" value="1"/>
</dbReference>
<evidence type="ECO:0000313" key="5">
    <source>
        <dbReference type="EMBL" id="RYN40475.1"/>
    </source>
</evidence>
<proteinExistence type="predicted"/>
<reference evidence="6" key="1">
    <citation type="journal article" date="2019" name="bioRxiv">
        <title>Genomics, evolutionary history and diagnostics of the Alternaria alternata species group including apple and Asian pear pathotypes.</title>
        <authorList>
            <person name="Armitage A.D."/>
            <person name="Cockerton H.M."/>
            <person name="Sreenivasaprasad S."/>
            <person name="Woodhall J.W."/>
            <person name="Lane C.R."/>
            <person name="Harrison R.J."/>
            <person name="Clarkson J.P."/>
        </authorList>
    </citation>
    <scope>NUCLEOTIDE SEQUENCE [LARGE SCALE GENOMIC DNA]</scope>
    <source>
        <strain evidence="6">FERA 1082</strain>
    </source>
</reference>
<dbReference type="InterPro" id="IPR053230">
    <property type="entry name" value="Trans_reg_galc"/>
</dbReference>
<keyword evidence="2" id="KW-0539">Nucleus</keyword>
<feature type="compositionally biased region" description="Polar residues" evidence="3">
    <location>
        <begin position="140"/>
        <end position="152"/>
    </location>
</feature>
<accession>A0A4V1WLF0</accession>
<dbReference type="PROSITE" id="PS00463">
    <property type="entry name" value="ZN2_CY6_FUNGAL_1"/>
    <property type="match status" value="1"/>
</dbReference>
<feature type="compositionally biased region" description="Polar residues" evidence="3">
    <location>
        <begin position="248"/>
        <end position="258"/>
    </location>
</feature>
<dbReference type="GO" id="GO:0000981">
    <property type="term" value="F:DNA-binding transcription factor activity, RNA polymerase II-specific"/>
    <property type="evidence" value="ECO:0007669"/>
    <property type="project" value="InterPro"/>
</dbReference>
<dbReference type="GO" id="GO:0006351">
    <property type="term" value="P:DNA-templated transcription"/>
    <property type="evidence" value="ECO:0007669"/>
    <property type="project" value="InterPro"/>
</dbReference>
<dbReference type="Proteomes" id="UP000292402">
    <property type="component" value="Unassembled WGS sequence"/>
</dbReference>
<evidence type="ECO:0000259" key="4">
    <source>
        <dbReference type="PROSITE" id="PS50048"/>
    </source>
</evidence>
<organism evidence="5 6">
    <name type="scientific">Alternaria tenuissima</name>
    <dbReference type="NCBI Taxonomy" id="119927"/>
    <lineage>
        <taxon>Eukaryota</taxon>
        <taxon>Fungi</taxon>
        <taxon>Dikarya</taxon>
        <taxon>Ascomycota</taxon>
        <taxon>Pezizomycotina</taxon>
        <taxon>Dothideomycetes</taxon>
        <taxon>Pleosporomycetidae</taxon>
        <taxon>Pleosporales</taxon>
        <taxon>Pleosporineae</taxon>
        <taxon>Pleosporaceae</taxon>
        <taxon>Alternaria</taxon>
        <taxon>Alternaria sect. Alternaria</taxon>
        <taxon>Alternaria alternata complex</taxon>
    </lineage>
</organism>
<sequence>MQDDRRPGPPTAGPYGSQFKVAIPRLPARRAPPPITPKSRHRDRVQRACRNCHKRKIKCSGGLPRCNYCEKTDKTCLYERPRKDRLASAKDRNQALVSVLKDLSLRVSDDDRRRIEDALQDSDDGDGSPVSISSSSRASTAHQYQQHLRMQPSTSSSSYVSIAAETSPTSDQSPLSRLDSIVPEESGDEGGEQPNVVEAGFLGQISEVQWLRSLRSRVQAVETVFVGPGNTATQLSRPPSPTFDASPASISATPPQPTSLTNYYLDDEGIKITNCGNPFELPPEQTAALLFQCYTQTVQRSFPILPVTIEHQLHQYYTLVRNGQAVHCPEKWFALVNLVFAIGAKFSHLIQADWRADEFDHVIYLSRAFQLLSMNDTIVVLAAPDLLTTQAAGLFAVYYMTVGHVNRAWVMVGIAMRAAFSLGLHVQHDDQTVSAAQRQSMICTWWSLHSLESLLSSITGRPSIIPNEDITTPLPGVLTSDQTQRATGVVNFDFLDADTNLNLLTQQIISNLYTQRRSAPSWDYLQQSAVSLVGDLDKWAVDHLPELHSQEWNPAHRQQQREGFLLKLQYYRLKILSTRPSLRRLERCFEAGTDDFNSLDQSVADTCVRAAQDVTSLLASEPDIKSLYEKGPWWTIVHNSKLITFAHYAPCSFTLTKPFLFFPQTVMQALAVLMIAISCPDHFRDSLPASIRSARRLVSLLRGMCDTNALASRAYQFIYSIVKTSSPFVWPDIADAFPDEVIMVLQQPAAGKVDPKYLPWPDNDQPTDKLFRYEMDGFGNYHFHAL</sequence>
<dbReference type="Gene3D" id="4.10.240.10">
    <property type="entry name" value="Zn(2)-C6 fungal-type DNA-binding domain"/>
    <property type="match status" value="1"/>
</dbReference>
<dbReference type="InterPro" id="IPR036864">
    <property type="entry name" value="Zn2-C6_fun-type_DNA-bd_sf"/>
</dbReference>
<evidence type="ECO:0000256" key="1">
    <source>
        <dbReference type="ARBA" id="ARBA00022723"/>
    </source>
</evidence>
<evidence type="ECO:0000313" key="6">
    <source>
        <dbReference type="Proteomes" id="UP000292402"/>
    </source>
</evidence>
<dbReference type="GO" id="GO:0008270">
    <property type="term" value="F:zinc ion binding"/>
    <property type="evidence" value="ECO:0007669"/>
    <property type="project" value="InterPro"/>
</dbReference>
<dbReference type="CDD" id="cd00067">
    <property type="entry name" value="GAL4"/>
    <property type="match status" value="1"/>
</dbReference>
<dbReference type="SMART" id="SM00066">
    <property type="entry name" value="GAL4"/>
    <property type="match status" value="1"/>
</dbReference>
<dbReference type="CDD" id="cd12148">
    <property type="entry name" value="fungal_TF_MHR"/>
    <property type="match status" value="1"/>
</dbReference>
<dbReference type="PROSITE" id="PS50048">
    <property type="entry name" value="ZN2_CY6_FUNGAL_2"/>
    <property type="match status" value="1"/>
</dbReference>
<dbReference type="PANTHER" id="PTHR47654">
    <property type="entry name" value="ZN(II)2CYS6 TRANSCRIPTION FACTOR (EUROFUNG)-RELATED"/>
    <property type="match status" value="1"/>
</dbReference>
<feature type="region of interest" description="Disordered" evidence="3">
    <location>
        <begin position="118"/>
        <end position="195"/>
    </location>
</feature>
<dbReference type="SMART" id="SM00906">
    <property type="entry name" value="Fungal_trans"/>
    <property type="match status" value="1"/>
</dbReference>
<gene>
    <name evidence="5" type="ORF">AA0114_g11043</name>
</gene>
<dbReference type="SUPFAM" id="SSF57701">
    <property type="entry name" value="Zn2/Cys6 DNA-binding domain"/>
    <property type="match status" value="1"/>
</dbReference>
<protein>
    <recommendedName>
        <fullName evidence="4">Zn(2)-C6 fungal-type domain-containing protein</fullName>
    </recommendedName>
</protein>
<dbReference type="AlphaFoldDB" id="A0A4V1WLF0"/>
<dbReference type="Pfam" id="PF00172">
    <property type="entry name" value="Zn_clus"/>
    <property type="match status" value="1"/>
</dbReference>
<dbReference type="InterPro" id="IPR007219">
    <property type="entry name" value="XnlR_reg_dom"/>
</dbReference>
<dbReference type="InterPro" id="IPR001138">
    <property type="entry name" value="Zn2Cys6_DnaBD"/>
</dbReference>
<evidence type="ECO:0000256" key="2">
    <source>
        <dbReference type="ARBA" id="ARBA00023242"/>
    </source>
</evidence>